<keyword evidence="3" id="KW-1185">Reference proteome</keyword>
<dbReference type="AlphaFoldDB" id="A0A6F8YUV7"/>
<dbReference type="EMBL" id="AP022871">
    <property type="protein sequence ID" value="BCB89864.1"/>
    <property type="molecule type" value="Genomic_DNA"/>
</dbReference>
<organism evidence="2 3">
    <name type="scientific">Phytohabitans suffuscus</name>
    <dbReference type="NCBI Taxonomy" id="624315"/>
    <lineage>
        <taxon>Bacteria</taxon>
        <taxon>Bacillati</taxon>
        <taxon>Actinomycetota</taxon>
        <taxon>Actinomycetes</taxon>
        <taxon>Micromonosporales</taxon>
        <taxon>Micromonosporaceae</taxon>
    </lineage>
</organism>
<reference evidence="2 3" key="1">
    <citation type="submission" date="2020-03" db="EMBL/GenBank/DDBJ databases">
        <title>Whole genome shotgun sequence of Phytohabitans suffuscus NBRC 105367.</title>
        <authorList>
            <person name="Komaki H."/>
            <person name="Tamura T."/>
        </authorList>
    </citation>
    <scope>NUCLEOTIDE SEQUENCE [LARGE SCALE GENOMIC DNA]</scope>
    <source>
        <strain evidence="2 3">NBRC 105367</strain>
    </source>
</reference>
<accession>A0A6F8YUV7</accession>
<protein>
    <submittedName>
        <fullName evidence="2">Polyketide cyclase</fullName>
    </submittedName>
</protein>
<evidence type="ECO:0000313" key="3">
    <source>
        <dbReference type="Proteomes" id="UP000503011"/>
    </source>
</evidence>
<proteinExistence type="predicted"/>
<dbReference type="Pfam" id="PF13577">
    <property type="entry name" value="SnoaL_4"/>
    <property type="match status" value="1"/>
</dbReference>
<dbReference type="InterPro" id="IPR032710">
    <property type="entry name" value="NTF2-like_dom_sf"/>
</dbReference>
<reference evidence="2 3" key="2">
    <citation type="submission" date="2020-03" db="EMBL/GenBank/DDBJ databases">
        <authorList>
            <person name="Ichikawa N."/>
            <person name="Kimura A."/>
            <person name="Kitahashi Y."/>
            <person name="Uohara A."/>
        </authorList>
    </citation>
    <scope>NUCLEOTIDE SEQUENCE [LARGE SCALE GENOMIC DNA]</scope>
    <source>
        <strain evidence="2 3">NBRC 105367</strain>
    </source>
</reference>
<dbReference type="Gene3D" id="3.10.450.50">
    <property type="match status" value="1"/>
</dbReference>
<dbReference type="CDD" id="cd00531">
    <property type="entry name" value="NTF2_like"/>
    <property type="match status" value="1"/>
</dbReference>
<dbReference type="RefSeq" id="WP_173161911.1">
    <property type="nucleotide sequence ID" value="NZ_AP022871.1"/>
</dbReference>
<dbReference type="InterPro" id="IPR037401">
    <property type="entry name" value="SnoaL-like"/>
</dbReference>
<dbReference type="SUPFAM" id="SSF54427">
    <property type="entry name" value="NTF2-like"/>
    <property type="match status" value="1"/>
</dbReference>
<feature type="domain" description="SnoaL-like" evidence="1">
    <location>
        <begin position="6"/>
        <end position="133"/>
    </location>
</feature>
<dbReference type="KEGG" id="psuu:Psuf_071770"/>
<gene>
    <name evidence="2" type="ORF">Psuf_071770</name>
</gene>
<dbReference type="Proteomes" id="UP000503011">
    <property type="component" value="Chromosome"/>
</dbReference>
<evidence type="ECO:0000313" key="2">
    <source>
        <dbReference type="EMBL" id="BCB89864.1"/>
    </source>
</evidence>
<name>A0A6F8YUV7_9ACTN</name>
<evidence type="ECO:0000259" key="1">
    <source>
        <dbReference type="Pfam" id="PF13577"/>
    </source>
</evidence>
<sequence length="151" mass="17189">MMEIGELTDRIGIEAALRNYAYGLDERRWSAWDLAFTDDAVVDFTPMGGRRETPARMRARLSEPDPAWLFAQHPLINTVVTIDGDQATAYSDFAMETGRRAATEGQVVRVSGGGSYVDTLRRTSDGWRISERKVFMKWKETRQVPDEVRRS</sequence>